<organism evidence="1">
    <name type="scientific">Salix viminalis</name>
    <name type="common">Common osier</name>
    <name type="synonym">Basket willow</name>
    <dbReference type="NCBI Taxonomy" id="40686"/>
    <lineage>
        <taxon>Eukaryota</taxon>
        <taxon>Viridiplantae</taxon>
        <taxon>Streptophyta</taxon>
        <taxon>Embryophyta</taxon>
        <taxon>Tracheophyta</taxon>
        <taxon>Spermatophyta</taxon>
        <taxon>Magnoliopsida</taxon>
        <taxon>eudicotyledons</taxon>
        <taxon>Gunneridae</taxon>
        <taxon>Pentapetalae</taxon>
        <taxon>rosids</taxon>
        <taxon>fabids</taxon>
        <taxon>Malpighiales</taxon>
        <taxon>Salicaceae</taxon>
        <taxon>Saliceae</taxon>
        <taxon>Salix</taxon>
    </lineage>
</organism>
<accession>A0A6N2L4F1</accession>
<protein>
    <submittedName>
        <fullName evidence="1">Uncharacterized protein</fullName>
    </submittedName>
</protein>
<dbReference type="EMBL" id="CAADRP010001112">
    <property type="protein sequence ID" value="VFU35756.1"/>
    <property type="molecule type" value="Genomic_DNA"/>
</dbReference>
<name>A0A6N2L4F1_SALVM</name>
<sequence>MEINFVSKQYYSHTTVGRQQESIE</sequence>
<dbReference type="AlphaFoldDB" id="A0A6N2L4F1"/>
<gene>
    <name evidence="1" type="ORF">SVIM_LOCUS178238</name>
</gene>
<evidence type="ECO:0000313" key="1">
    <source>
        <dbReference type="EMBL" id="VFU35756.1"/>
    </source>
</evidence>
<proteinExistence type="predicted"/>
<reference evidence="1" key="1">
    <citation type="submission" date="2019-03" db="EMBL/GenBank/DDBJ databases">
        <authorList>
            <person name="Mank J."/>
            <person name="Almeida P."/>
        </authorList>
    </citation>
    <scope>NUCLEOTIDE SEQUENCE</scope>
    <source>
        <strain evidence="1">78183</strain>
    </source>
</reference>